<dbReference type="Gene3D" id="3.30.70.100">
    <property type="match status" value="1"/>
</dbReference>
<sequence>MATSEYQVTGMTCGHCEMSIREEVSQIPGVDEIQVSAQTGKLVVSSTSALDDAAVLAAVDEAGYSAVRA</sequence>
<dbReference type="EMBL" id="CP025299">
    <property type="protein sequence ID" value="AUG28059.1"/>
    <property type="molecule type" value="Genomic_DNA"/>
</dbReference>
<evidence type="ECO:0000313" key="2">
    <source>
        <dbReference type="EMBL" id="AUG28059.1"/>
    </source>
</evidence>
<dbReference type="Proteomes" id="UP000233276">
    <property type="component" value="Chromosome"/>
</dbReference>
<dbReference type="Pfam" id="PF00403">
    <property type="entry name" value="HMA"/>
    <property type="match status" value="1"/>
</dbReference>
<dbReference type="InterPro" id="IPR006121">
    <property type="entry name" value="HMA_dom"/>
</dbReference>
<reference evidence="2 3" key="1">
    <citation type="submission" date="2017-12" db="EMBL/GenBank/DDBJ databases">
        <title>Isolation and characterization of estrogens degradatiion strain Microbacterium hominis SJTG1.</title>
        <authorList>
            <person name="Xiong W."/>
            <person name="Yin C."/>
            <person name="Zheng D."/>
            <person name="Liang R."/>
        </authorList>
    </citation>
    <scope>NUCLEOTIDE SEQUENCE [LARGE SCALE GENOMIC DNA]</scope>
    <source>
        <strain evidence="2 3">SJTG1</strain>
    </source>
</reference>
<dbReference type="RefSeq" id="WP_067119704.1">
    <property type="nucleotide sequence ID" value="NZ_CP025299.1"/>
</dbReference>
<dbReference type="GO" id="GO:0046872">
    <property type="term" value="F:metal ion binding"/>
    <property type="evidence" value="ECO:0007669"/>
    <property type="project" value="InterPro"/>
</dbReference>
<dbReference type="SUPFAM" id="SSF55008">
    <property type="entry name" value="HMA, heavy metal-associated domain"/>
    <property type="match status" value="1"/>
</dbReference>
<name>A0A2K9DB37_9MICO</name>
<dbReference type="AlphaFoldDB" id="A0A2K9DB37"/>
<feature type="domain" description="HMA" evidence="1">
    <location>
        <begin position="2"/>
        <end position="67"/>
    </location>
</feature>
<dbReference type="KEGG" id="mhos:CXR34_00340"/>
<organism evidence="2 3">
    <name type="scientific">Microbacterium hominis</name>
    <dbReference type="NCBI Taxonomy" id="162426"/>
    <lineage>
        <taxon>Bacteria</taxon>
        <taxon>Bacillati</taxon>
        <taxon>Actinomycetota</taxon>
        <taxon>Actinomycetes</taxon>
        <taxon>Micrococcales</taxon>
        <taxon>Microbacteriaceae</taxon>
        <taxon>Microbacterium</taxon>
    </lineage>
</organism>
<evidence type="ECO:0000313" key="3">
    <source>
        <dbReference type="Proteomes" id="UP000233276"/>
    </source>
</evidence>
<evidence type="ECO:0000259" key="1">
    <source>
        <dbReference type="PROSITE" id="PS50846"/>
    </source>
</evidence>
<dbReference type="CDD" id="cd00371">
    <property type="entry name" value="HMA"/>
    <property type="match status" value="1"/>
</dbReference>
<dbReference type="InterPro" id="IPR036163">
    <property type="entry name" value="HMA_dom_sf"/>
</dbReference>
<gene>
    <name evidence="2" type="ORF">CXR34_00340</name>
</gene>
<dbReference type="PROSITE" id="PS50846">
    <property type="entry name" value="HMA_2"/>
    <property type="match status" value="1"/>
</dbReference>
<protein>
    <submittedName>
        <fullName evidence="2">Heavy metal transporter</fullName>
    </submittedName>
</protein>
<proteinExistence type="predicted"/>
<accession>A0A2K9DB37</accession>